<accession>B3T3J0</accession>
<dbReference type="EMBL" id="EU016594">
    <property type="protein sequence ID" value="ABZ07149.1"/>
    <property type="molecule type" value="Genomic_DNA"/>
</dbReference>
<protein>
    <submittedName>
        <fullName evidence="1">Uncharacterized protein</fullName>
    </submittedName>
</protein>
<organism evidence="1">
    <name type="scientific">uncultured marine microorganism HF4000_ANIW133B20</name>
    <dbReference type="NCBI Taxonomy" id="455528"/>
    <lineage>
        <taxon>unclassified sequences</taxon>
        <taxon>environmental samples</taxon>
    </lineage>
</organism>
<dbReference type="AlphaFoldDB" id="B3T3J0"/>
<name>B3T3J0_9ZZZZ</name>
<reference evidence="1" key="1">
    <citation type="journal article" date="2008" name="ISME J.">
        <title>Genomic patterns of recombination, clonal divergence and environment in marine microbial populations.</title>
        <authorList>
            <person name="Konstantinidis K.T."/>
            <person name="Delong E.F."/>
        </authorList>
    </citation>
    <scope>NUCLEOTIDE SEQUENCE</scope>
</reference>
<sequence length="77" mass="8296">MRKKMKTFTFDEYGNLTVSEVVTVVVEGGGESQEVEQETSRSISAAQLAVHLPMLVVDMSPDDLLQAQTIIKGLAGA</sequence>
<proteinExistence type="predicted"/>
<evidence type="ECO:0000313" key="1">
    <source>
        <dbReference type="EMBL" id="ABZ07149.1"/>
    </source>
</evidence>
<gene>
    <name evidence="1" type="ORF">ALOHA_HF4000ANIW133B20ctg2g1</name>
</gene>